<evidence type="ECO:0000313" key="1">
    <source>
        <dbReference type="EMBL" id="CAG8553556.1"/>
    </source>
</evidence>
<dbReference type="Proteomes" id="UP000789366">
    <property type="component" value="Unassembled WGS sequence"/>
</dbReference>
<accession>A0ACA9M175</accession>
<comment type="caution">
    <text evidence="1">The sequence shown here is derived from an EMBL/GenBank/DDBJ whole genome shotgun (WGS) entry which is preliminary data.</text>
</comment>
<feature type="non-terminal residue" evidence="1">
    <location>
        <position position="144"/>
    </location>
</feature>
<sequence length="144" mass="16355">MISTISLSETLSDDNTNEHDNNYVTNEHNNEHVINNDNKHVINEHDSDNVNISIPEGSSSTKQPPKPNLKDLQLVPIDKIVRCLFKINEINRLQPCGHLMGSTDTSTSNFIGHLQSKQKNIDEVFQRIAANDPKQKARRDQKFI</sequence>
<evidence type="ECO:0000313" key="2">
    <source>
        <dbReference type="Proteomes" id="UP000789366"/>
    </source>
</evidence>
<proteinExistence type="predicted"/>
<reference evidence="1" key="1">
    <citation type="submission" date="2021-06" db="EMBL/GenBank/DDBJ databases">
        <authorList>
            <person name="Kallberg Y."/>
            <person name="Tangrot J."/>
            <person name="Rosling A."/>
        </authorList>
    </citation>
    <scope>NUCLEOTIDE SEQUENCE</scope>
    <source>
        <strain evidence="1">28 12/20/2015</strain>
    </source>
</reference>
<name>A0ACA9M175_9GLOM</name>
<protein>
    <submittedName>
        <fullName evidence="1">11855_t:CDS:1</fullName>
    </submittedName>
</protein>
<organism evidence="1 2">
    <name type="scientific">Cetraspora pellucida</name>
    <dbReference type="NCBI Taxonomy" id="1433469"/>
    <lineage>
        <taxon>Eukaryota</taxon>
        <taxon>Fungi</taxon>
        <taxon>Fungi incertae sedis</taxon>
        <taxon>Mucoromycota</taxon>
        <taxon>Glomeromycotina</taxon>
        <taxon>Glomeromycetes</taxon>
        <taxon>Diversisporales</taxon>
        <taxon>Gigasporaceae</taxon>
        <taxon>Cetraspora</taxon>
    </lineage>
</organism>
<gene>
    <name evidence="1" type="ORF">SPELUC_LOCUS5309</name>
</gene>
<dbReference type="EMBL" id="CAJVPW010005341">
    <property type="protein sequence ID" value="CAG8553556.1"/>
    <property type="molecule type" value="Genomic_DNA"/>
</dbReference>
<keyword evidence="2" id="KW-1185">Reference proteome</keyword>